<dbReference type="Gene3D" id="3.10.450.10">
    <property type="match status" value="1"/>
</dbReference>
<evidence type="ECO:0000256" key="4">
    <source>
        <dbReference type="ARBA" id="ARBA00022690"/>
    </source>
</evidence>
<reference evidence="8" key="2">
    <citation type="submission" date="2025-09" db="UniProtKB">
        <authorList>
            <consortium name="Ensembl"/>
        </authorList>
    </citation>
    <scope>IDENTIFICATION</scope>
</reference>
<evidence type="ECO:0000256" key="5">
    <source>
        <dbReference type="ARBA" id="ARBA00022704"/>
    </source>
</evidence>
<dbReference type="PANTHER" id="PTHR46945:SF1">
    <property type="entry name" value="CYSTATIN-9-LIKE"/>
    <property type="match status" value="1"/>
</dbReference>
<evidence type="ECO:0000313" key="9">
    <source>
        <dbReference type="Proteomes" id="UP000694414"/>
    </source>
</evidence>
<dbReference type="Pfam" id="PF00666">
    <property type="entry name" value="Cathelicidins"/>
    <property type="match status" value="1"/>
</dbReference>
<evidence type="ECO:0000256" key="7">
    <source>
        <dbReference type="SAM" id="SignalP"/>
    </source>
</evidence>
<feature type="signal peptide" evidence="7">
    <location>
        <begin position="1"/>
        <end position="28"/>
    </location>
</feature>
<proteinExistence type="inferred from homology"/>
<name>A0A8C8ZB85_PROSS</name>
<reference evidence="8" key="1">
    <citation type="submission" date="2025-08" db="UniProtKB">
        <authorList>
            <consortium name="Ensembl"/>
        </authorList>
    </citation>
    <scope>IDENTIFICATION</scope>
</reference>
<evidence type="ECO:0000256" key="3">
    <source>
        <dbReference type="ARBA" id="ARBA00022525"/>
    </source>
</evidence>
<evidence type="ECO:0000256" key="2">
    <source>
        <dbReference type="ARBA" id="ARBA00009403"/>
    </source>
</evidence>
<keyword evidence="6 7" id="KW-0732">Signal</keyword>
<comment type="similarity">
    <text evidence="2">Belongs to the cystatin family.</text>
</comment>
<organism evidence="8 9">
    <name type="scientific">Prolemur simus</name>
    <name type="common">Greater bamboo lemur</name>
    <name type="synonym">Hapalemur simus</name>
    <dbReference type="NCBI Taxonomy" id="1328070"/>
    <lineage>
        <taxon>Eukaryota</taxon>
        <taxon>Metazoa</taxon>
        <taxon>Chordata</taxon>
        <taxon>Craniata</taxon>
        <taxon>Vertebrata</taxon>
        <taxon>Euteleostomi</taxon>
        <taxon>Mammalia</taxon>
        <taxon>Eutheria</taxon>
        <taxon>Euarchontoglires</taxon>
        <taxon>Primates</taxon>
        <taxon>Strepsirrhini</taxon>
        <taxon>Lemuriformes</taxon>
        <taxon>Lemuridae</taxon>
        <taxon>Prolemur</taxon>
    </lineage>
</organism>
<dbReference type="GO" id="GO:0019730">
    <property type="term" value="P:antimicrobial humoral response"/>
    <property type="evidence" value="ECO:0007669"/>
    <property type="project" value="TreeGrafter"/>
</dbReference>
<dbReference type="CDD" id="cd00042">
    <property type="entry name" value="CY"/>
    <property type="match status" value="1"/>
</dbReference>
<dbReference type="GO" id="GO:0005615">
    <property type="term" value="C:extracellular space"/>
    <property type="evidence" value="ECO:0007669"/>
    <property type="project" value="TreeGrafter"/>
</dbReference>
<dbReference type="Proteomes" id="UP000694414">
    <property type="component" value="Unplaced"/>
</dbReference>
<dbReference type="GO" id="GO:0004869">
    <property type="term" value="F:cysteine-type endopeptidase inhibitor activity"/>
    <property type="evidence" value="ECO:0007669"/>
    <property type="project" value="UniProtKB-KW"/>
</dbReference>
<dbReference type="InterPro" id="IPR046350">
    <property type="entry name" value="Cystatin_sf"/>
</dbReference>
<dbReference type="Ensembl" id="ENSPSMT00000014469.1">
    <property type="protein sequence ID" value="ENSPSMP00000012405.1"/>
    <property type="gene ID" value="ENSPSMG00000008949.1"/>
</dbReference>
<evidence type="ECO:0000256" key="1">
    <source>
        <dbReference type="ARBA" id="ARBA00004613"/>
    </source>
</evidence>
<feature type="chain" id="PRO_5034362450" evidence="7">
    <location>
        <begin position="29"/>
        <end position="147"/>
    </location>
</feature>
<dbReference type="InterPro" id="IPR000010">
    <property type="entry name" value="Cystatin_dom"/>
</dbReference>
<dbReference type="GeneTree" id="ENSGT00940000161877"/>
<dbReference type="AlphaFoldDB" id="A0A8C8ZB85"/>
<keyword evidence="5" id="KW-0789">Thiol protease inhibitor</keyword>
<evidence type="ECO:0000256" key="6">
    <source>
        <dbReference type="ARBA" id="ARBA00022729"/>
    </source>
</evidence>
<dbReference type="InterPro" id="IPR043250">
    <property type="entry name" value="CST9-like"/>
</dbReference>
<accession>A0A8C8ZB85</accession>
<sequence length="147" mass="17086">MSCLPRERALPWVLLLLLSGLELLVTQAWPFKVQENWNDQGSIAEYFPATVEFALHTFNQQNQDWHAYRLVSILDSRKEEQYENMVFSMNLLLGPTTCGKFEDDIDNCRFLESPNLNNMLTCFFTISTQPWITQFKLLNKTCSEGVP</sequence>
<keyword evidence="3" id="KW-0964">Secreted</keyword>
<comment type="subcellular location">
    <subcellularLocation>
        <location evidence="1">Secreted</location>
    </subcellularLocation>
</comment>
<protein>
    <submittedName>
        <fullName evidence="8">Uncharacterized protein</fullName>
    </submittedName>
</protein>
<dbReference type="SUPFAM" id="SSF54403">
    <property type="entry name" value="Cystatin/monellin"/>
    <property type="match status" value="1"/>
</dbReference>
<evidence type="ECO:0000313" key="8">
    <source>
        <dbReference type="Ensembl" id="ENSPSMP00000012405.1"/>
    </source>
</evidence>
<dbReference type="PANTHER" id="PTHR46945">
    <property type="entry name" value="CYSTATIN-9-LIKE"/>
    <property type="match status" value="1"/>
</dbReference>
<keyword evidence="4" id="KW-0646">Protease inhibitor</keyword>
<keyword evidence="9" id="KW-1185">Reference proteome</keyword>